<evidence type="ECO:0000313" key="3">
    <source>
        <dbReference type="Proteomes" id="UP001165080"/>
    </source>
</evidence>
<evidence type="ECO:0000256" key="1">
    <source>
        <dbReference type="SAM" id="MobiDB-lite"/>
    </source>
</evidence>
<evidence type="ECO:0000313" key="2">
    <source>
        <dbReference type="EMBL" id="GLC58606.1"/>
    </source>
</evidence>
<organism evidence="2 3">
    <name type="scientific">Pleodorina starrii</name>
    <dbReference type="NCBI Taxonomy" id="330485"/>
    <lineage>
        <taxon>Eukaryota</taxon>
        <taxon>Viridiplantae</taxon>
        <taxon>Chlorophyta</taxon>
        <taxon>core chlorophytes</taxon>
        <taxon>Chlorophyceae</taxon>
        <taxon>CS clade</taxon>
        <taxon>Chlamydomonadales</taxon>
        <taxon>Volvocaceae</taxon>
        <taxon>Pleodorina</taxon>
    </lineage>
</organism>
<dbReference type="Proteomes" id="UP001165080">
    <property type="component" value="Unassembled WGS sequence"/>
</dbReference>
<accession>A0A9W6F7J5</accession>
<gene>
    <name evidence="2" type="primary">PLEST005225</name>
    <name evidence="2" type="ORF">PLESTB_001379600</name>
</gene>
<name>A0A9W6F7J5_9CHLO</name>
<dbReference type="OrthoDB" id="545290at2759"/>
<comment type="caution">
    <text evidence="2">The sequence shown here is derived from an EMBL/GenBank/DDBJ whole genome shotgun (WGS) entry which is preliminary data.</text>
</comment>
<feature type="region of interest" description="Disordered" evidence="1">
    <location>
        <begin position="1"/>
        <end position="83"/>
    </location>
</feature>
<dbReference type="AlphaFoldDB" id="A0A9W6F7J5"/>
<dbReference type="Gene3D" id="1.10.287.1490">
    <property type="match status" value="1"/>
</dbReference>
<dbReference type="EMBL" id="BRXU01000023">
    <property type="protein sequence ID" value="GLC58606.1"/>
    <property type="molecule type" value="Genomic_DNA"/>
</dbReference>
<keyword evidence="3" id="KW-1185">Reference proteome</keyword>
<sequence length="191" mass="19485">MGKKKGKGGSKSAAGAEATSPSTPAPEAETSPAITAEASDAPSLEPSTLEPALSVDTQNDVPQKESPVKVSSSSSEMEDLRKELEACKSQIAQLQAQNASLSEENQRLKSSQTAVAITQPPTVSAVPDFEALTQRIATLKAEQAEADAAREAAWSQLKSVVADIARLAAPDAIIKAGTPTASSTPAGFGAA</sequence>
<dbReference type="CDD" id="cd14686">
    <property type="entry name" value="bZIP"/>
    <property type="match status" value="1"/>
</dbReference>
<reference evidence="2 3" key="1">
    <citation type="journal article" date="2023" name="Commun. Biol.">
        <title>Reorganization of the ancestral sex-determining regions during the evolution of trioecy in Pleodorina starrii.</title>
        <authorList>
            <person name="Takahashi K."/>
            <person name="Suzuki S."/>
            <person name="Kawai-Toyooka H."/>
            <person name="Yamamoto K."/>
            <person name="Hamaji T."/>
            <person name="Ootsuki R."/>
            <person name="Yamaguchi H."/>
            <person name="Kawachi M."/>
            <person name="Higashiyama T."/>
            <person name="Nozaki H."/>
        </authorList>
    </citation>
    <scope>NUCLEOTIDE SEQUENCE [LARGE SCALE GENOMIC DNA]</scope>
    <source>
        <strain evidence="2 3">NIES-4479</strain>
    </source>
</reference>
<protein>
    <submittedName>
        <fullName evidence="2">Uncharacterized protein</fullName>
    </submittedName>
</protein>
<proteinExistence type="predicted"/>